<evidence type="ECO:0000256" key="2">
    <source>
        <dbReference type="SAM" id="SignalP"/>
    </source>
</evidence>
<name>A0A930UFW6_9GAMM</name>
<dbReference type="Pfam" id="PF13505">
    <property type="entry name" value="OMP_b-brl"/>
    <property type="match status" value="1"/>
</dbReference>
<dbReference type="InterPro" id="IPR011250">
    <property type="entry name" value="OMP/PagP_B-barrel"/>
</dbReference>
<dbReference type="Proteomes" id="UP000604381">
    <property type="component" value="Unassembled WGS sequence"/>
</dbReference>
<evidence type="ECO:0000256" key="1">
    <source>
        <dbReference type="ARBA" id="ARBA00022729"/>
    </source>
</evidence>
<dbReference type="EMBL" id="JADHEI010000053">
    <property type="protein sequence ID" value="MBF2735839.1"/>
    <property type="molecule type" value="Genomic_DNA"/>
</dbReference>
<protein>
    <submittedName>
        <fullName evidence="4">Outer membrane beta-barrel protein</fullName>
    </submittedName>
</protein>
<sequence length="196" mass="20801">MPRLRALLPAACLLAAAAGAAADEEGRIHAGAEAALLSIHNLTEVCAEVGIRHRCDEDGLAGVLSLKVALADDVAVELSYLLAKDAYLRQEDYEGAGAHLEAEVGYESFGFAVMHRYELSPSLFAFGRAGGHWWKRKIDSNVALIKDHFTADGVDLLAGAGLKHATGDLEIEAGYDFLPAGDTRLGLAYVGLSYGF</sequence>
<dbReference type="AlphaFoldDB" id="A0A930UFW6"/>
<evidence type="ECO:0000259" key="3">
    <source>
        <dbReference type="Pfam" id="PF13505"/>
    </source>
</evidence>
<keyword evidence="1 2" id="KW-0732">Signal</keyword>
<evidence type="ECO:0000313" key="4">
    <source>
        <dbReference type="EMBL" id="MBF2735839.1"/>
    </source>
</evidence>
<proteinExistence type="predicted"/>
<accession>A0A930UFW6</accession>
<dbReference type="InterPro" id="IPR027385">
    <property type="entry name" value="Beta-barrel_OMP"/>
</dbReference>
<feature type="signal peptide" evidence="2">
    <location>
        <begin position="1"/>
        <end position="22"/>
    </location>
</feature>
<gene>
    <name evidence="4" type="ORF">ISN26_07210</name>
</gene>
<evidence type="ECO:0000313" key="5">
    <source>
        <dbReference type="Proteomes" id="UP000604381"/>
    </source>
</evidence>
<reference evidence="4" key="1">
    <citation type="submission" date="2020-10" db="EMBL/GenBank/DDBJ databases">
        <title>An improved Amphimedon queenslandica hologenome assembly reveals how three proteobacterial symbionts can extend the metabolic phenotypic of their marine sponge host.</title>
        <authorList>
            <person name="Degnan B."/>
            <person name="Degnan S."/>
            <person name="Xiang X."/>
        </authorList>
    </citation>
    <scope>NUCLEOTIDE SEQUENCE</scope>
    <source>
        <strain evidence="4">AqS2</strain>
    </source>
</reference>
<dbReference type="Gene3D" id="2.40.160.20">
    <property type="match status" value="1"/>
</dbReference>
<dbReference type="SUPFAM" id="SSF56925">
    <property type="entry name" value="OMPA-like"/>
    <property type="match status" value="1"/>
</dbReference>
<keyword evidence="5" id="KW-1185">Reference proteome</keyword>
<feature type="chain" id="PRO_5037403415" evidence="2">
    <location>
        <begin position="23"/>
        <end position="196"/>
    </location>
</feature>
<feature type="domain" description="Outer membrane protein beta-barrel" evidence="3">
    <location>
        <begin position="10"/>
        <end position="196"/>
    </location>
</feature>
<organism evidence="4 5">
    <name type="scientific">Candidatus Amphirhobacter heronislandensis</name>
    <dbReference type="NCBI Taxonomy" id="1732024"/>
    <lineage>
        <taxon>Bacteria</taxon>
        <taxon>Pseudomonadati</taxon>
        <taxon>Pseudomonadota</taxon>
        <taxon>Gammaproteobacteria</taxon>
        <taxon>Candidatus Tethybacterales</taxon>
        <taxon>Candidatus Tethybacteraceae</taxon>
        <taxon>Candidatus Amphirhobacter</taxon>
    </lineage>
</organism>
<comment type="caution">
    <text evidence="4">The sequence shown here is derived from an EMBL/GenBank/DDBJ whole genome shotgun (WGS) entry which is preliminary data.</text>
</comment>